<accession>A0AAD5VFJ0</accession>
<reference evidence="2" key="1">
    <citation type="submission" date="2022-07" db="EMBL/GenBank/DDBJ databases">
        <title>Genome Sequence of Leucocoprinus birnbaumii.</title>
        <authorList>
            <person name="Buettner E."/>
        </authorList>
    </citation>
    <scope>NUCLEOTIDE SEQUENCE</scope>
    <source>
        <strain evidence="2">VT141</strain>
    </source>
</reference>
<feature type="region of interest" description="Disordered" evidence="1">
    <location>
        <begin position="478"/>
        <end position="506"/>
    </location>
</feature>
<feature type="compositionally biased region" description="Basic and acidic residues" evidence="1">
    <location>
        <begin position="649"/>
        <end position="666"/>
    </location>
</feature>
<dbReference type="AlphaFoldDB" id="A0AAD5VFJ0"/>
<sequence length="918" mass="105800">MTSRIVRPVHRRRGHAWIHEGQWFYSPNCTQPAPLPGTETFRPLTPLFSKASDFQEPQWWSESTEWMACVPRQPVAYSGIFFEILNVIPSYLMLRQDQQFILHPSIVEKWKNIEDVLSDAIESLAKLLPNRMWILEPFAPLAWKYDQPHPEYSFALEHIRESRDWFAMYIGLFYWLICKTPDTPKYMKGIEPERWFVHVICSIKNRKQSTWDAVRRTPMFMPEWEADRIGIWLHGSDAPSSSVNQPSVECSEDLQMVSTWIAPTPSSARADPSANQPVYGGIESGSVRHDDRPWSPVYVVPPESVEFEPPTETCVSTSAETPTQADTTAPTPASLPVTSLSGCLTLDEEANAAKRAWETWLDKHLEKHKRLEARWTEDKKKQRLDREKRKPRKRVPVNMWNWDDSRPRRYVPTPVLKSMHEETLENYRCSVVRWYDSYCDEWHCCNDWTVSGESFQVDSDSEDEDAAGVVEQSFPVSALNQRSEAIPSDPKTIQESQPKPAVEKDATMDDTTSLLAQNISRSSLGLLPSPSKNKSEELKLEQTQREVLRILMGFFGFVPPLPIPELINDNISDNDLRAALAILGLEKESISTSFFSTPLGKSCLLFLRSFASHENEKPSSEFWDLSTDNRQSLAYHHRLNAVRAMLSTRRKENEEEKDQEKEKKEAAAAMGKTDQKKKKAKGRKENIEKAEANRVKEAEEEEERKKRTWYLFDFGESSTVPWHLAIPSAAAALYVCRLLDAMTEEEIAQDLFEEDKQVSLLRGGYARRIALGSLAHNQAWRGPSGIYENPDHMFVARDPSGVEYVDDNLMRVEFEILSGVYSVATGKGEQAVKQLWYPFPWMFESSGEDVMRWTEHTEGLWNKRFKAILRDDVHRSLRDPITVDKWRDKLRGFPDTRWAMKKLELWSRSFLAEQLGAL</sequence>
<name>A0AAD5VFJ0_9AGAR</name>
<dbReference type="Proteomes" id="UP001213000">
    <property type="component" value="Unassembled WGS sequence"/>
</dbReference>
<organism evidence="2 3">
    <name type="scientific">Leucocoprinus birnbaumii</name>
    <dbReference type="NCBI Taxonomy" id="56174"/>
    <lineage>
        <taxon>Eukaryota</taxon>
        <taxon>Fungi</taxon>
        <taxon>Dikarya</taxon>
        <taxon>Basidiomycota</taxon>
        <taxon>Agaricomycotina</taxon>
        <taxon>Agaricomycetes</taxon>
        <taxon>Agaricomycetidae</taxon>
        <taxon>Agaricales</taxon>
        <taxon>Agaricineae</taxon>
        <taxon>Agaricaceae</taxon>
        <taxon>Leucocoprinus</taxon>
    </lineage>
</organism>
<feature type="compositionally biased region" description="Basic and acidic residues" evidence="1">
    <location>
        <begin position="683"/>
        <end position="697"/>
    </location>
</feature>
<feature type="region of interest" description="Disordered" evidence="1">
    <location>
        <begin position="305"/>
        <end position="334"/>
    </location>
</feature>
<feature type="region of interest" description="Disordered" evidence="1">
    <location>
        <begin position="648"/>
        <end position="700"/>
    </location>
</feature>
<proteinExistence type="predicted"/>
<feature type="compositionally biased region" description="Low complexity" evidence="1">
    <location>
        <begin position="321"/>
        <end position="332"/>
    </location>
</feature>
<protein>
    <submittedName>
        <fullName evidence="2">Uncharacterized protein</fullName>
    </submittedName>
</protein>
<evidence type="ECO:0000313" key="3">
    <source>
        <dbReference type="Proteomes" id="UP001213000"/>
    </source>
</evidence>
<comment type="caution">
    <text evidence="2">The sequence shown here is derived from an EMBL/GenBank/DDBJ whole genome shotgun (WGS) entry which is preliminary data.</text>
</comment>
<evidence type="ECO:0000256" key="1">
    <source>
        <dbReference type="SAM" id="MobiDB-lite"/>
    </source>
</evidence>
<evidence type="ECO:0000313" key="2">
    <source>
        <dbReference type="EMBL" id="KAJ3556804.1"/>
    </source>
</evidence>
<keyword evidence="3" id="KW-1185">Reference proteome</keyword>
<gene>
    <name evidence="2" type="ORF">NP233_g11898</name>
</gene>
<dbReference type="EMBL" id="JANIEX010001543">
    <property type="protein sequence ID" value="KAJ3556804.1"/>
    <property type="molecule type" value="Genomic_DNA"/>
</dbReference>